<dbReference type="InterPro" id="IPR038916">
    <property type="entry name" value="FAM118"/>
</dbReference>
<name>M7SSD2_EUTLA</name>
<dbReference type="STRING" id="1287681.M7SSD2"/>
<dbReference type="PANTHER" id="PTHR28623:SF2">
    <property type="entry name" value="PROTEIN FAM118A"/>
    <property type="match status" value="1"/>
</dbReference>
<evidence type="ECO:0000256" key="3">
    <source>
        <dbReference type="ARBA" id="ARBA00022990"/>
    </source>
</evidence>
<keyword evidence="2" id="KW-0597">Phosphoprotein</keyword>
<reference evidence="5" key="1">
    <citation type="journal article" date="2013" name="Genome Announc.">
        <title>Draft genome sequence of the grapevine dieback fungus Eutypa lata UCR-EL1.</title>
        <authorList>
            <person name="Blanco-Ulate B."/>
            <person name="Rolshausen P.E."/>
            <person name="Cantu D."/>
        </authorList>
    </citation>
    <scope>NUCLEOTIDE SEQUENCE [LARGE SCALE GENOMIC DNA]</scope>
    <source>
        <strain evidence="5">UCR-EL1</strain>
    </source>
</reference>
<dbReference type="OrthoDB" id="6247875at2759"/>
<dbReference type="eggNOG" id="ENOG502QSNY">
    <property type="taxonomic scope" value="Eukaryota"/>
</dbReference>
<dbReference type="Proteomes" id="UP000012174">
    <property type="component" value="Unassembled WGS sequence"/>
</dbReference>
<dbReference type="EMBL" id="KB706518">
    <property type="protein sequence ID" value="EMR67122.1"/>
    <property type="molecule type" value="Genomic_DNA"/>
</dbReference>
<accession>M7SSD2</accession>
<evidence type="ECO:0000256" key="1">
    <source>
        <dbReference type="ARBA" id="ARBA00006491"/>
    </source>
</evidence>
<dbReference type="KEGG" id="ela:UCREL1_5891"/>
<dbReference type="AlphaFoldDB" id="M7SSD2"/>
<dbReference type="HOGENOM" id="CLU_1057801_0_0_1"/>
<proteinExistence type="inferred from homology"/>
<keyword evidence="3" id="KW-0007">Acetylation</keyword>
<comment type="similarity">
    <text evidence="1">Belongs to the FAM118 family.</text>
</comment>
<protein>
    <submittedName>
        <fullName evidence="4">Uncharacterized protein</fullName>
    </submittedName>
</protein>
<sequence length="263" mass="29899">MYRLSWTGCVANALDYFEDQAKTLGDLDHHRRDINRARQLLQDPNATADDLLDAANRVQKLLSARHDLYSGWLKHQFKSLYKYMDKPAILDSLKQLHQKGAMLMTTNYDDMLEKHLDIPPIDRSDPHALVSYQRGSLNAVFHPHGHWRNADGVVLSAEDYYGVKGHKDVQEVLKHVLATKTVLFVGCGGGLSDPNFGKLMEWIGEKHKTRGATHYLLLSKSQENPVTELALNHVQCESFDDIGRWLGDLLDMNERREGIINGN</sequence>
<evidence type="ECO:0000256" key="2">
    <source>
        <dbReference type="ARBA" id="ARBA00022553"/>
    </source>
</evidence>
<dbReference type="PANTHER" id="PTHR28623">
    <property type="entry name" value="PROTEIN FAM118B"/>
    <property type="match status" value="1"/>
</dbReference>
<evidence type="ECO:0000313" key="5">
    <source>
        <dbReference type="Proteomes" id="UP000012174"/>
    </source>
</evidence>
<evidence type="ECO:0000313" key="4">
    <source>
        <dbReference type="EMBL" id="EMR67122.1"/>
    </source>
</evidence>
<keyword evidence="5" id="KW-1185">Reference proteome</keyword>
<dbReference type="Pfam" id="PF13289">
    <property type="entry name" value="SIR2_2"/>
    <property type="match status" value="1"/>
</dbReference>
<gene>
    <name evidence="4" type="ORF">UCREL1_5891</name>
</gene>
<organism evidence="4 5">
    <name type="scientific">Eutypa lata (strain UCR-EL1)</name>
    <name type="common">Grapevine dieback disease fungus</name>
    <name type="synonym">Eutypa armeniacae</name>
    <dbReference type="NCBI Taxonomy" id="1287681"/>
    <lineage>
        <taxon>Eukaryota</taxon>
        <taxon>Fungi</taxon>
        <taxon>Dikarya</taxon>
        <taxon>Ascomycota</taxon>
        <taxon>Pezizomycotina</taxon>
        <taxon>Sordariomycetes</taxon>
        <taxon>Xylariomycetidae</taxon>
        <taxon>Xylariales</taxon>
        <taxon>Diatrypaceae</taxon>
        <taxon>Eutypa</taxon>
    </lineage>
</organism>